<dbReference type="OrthoDB" id="7550118at2759"/>
<dbReference type="RefSeq" id="XP_024893596.1">
    <property type="nucleotide sequence ID" value="XM_025037828.1"/>
</dbReference>
<dbReference type="AlphaFoldDB" id="A0A6J1RLS3"/>
<dbReference type="Proteomes" id="UP000504618">
    <property type="component" value="Unplaced"/>
</dbReference>
<dbReference type="PANTHER" id="PTHR37984">
    <property type="entry name" value="PROTEIN CBG26694"/>
    <property type="match status" value="1"/>
</dbReference>
<dbReference type="PANTHER" id="PTHR37984:SF5">
    <property type="entry name" value="PROTEIN NYNRIN-LIKE"/>
    <property type="match status" value="1"/>
</dbReference>
<keyword evidence="1" id="KW-1185">Reference proteome</keyword>
<evidence type="ECO:0000313" key="2">
    <source>
        <dbReference type="RefSeq" id="XP_024893596.1"/>
    </source>
</evidence>
<feature type="non-terminal residue" evidence="2">
    <location>
        <position position="143"/>
    </location>
</feature>
<sequence>MTCRDNILQIEQGKLEQEVERKPLLGREWLRQLMDDTVLKEITLNSHSEEALNVNAKQQLDTSLQKYKEIFETNLRSIKDKKARLTLKKDAQPVFLKHRTIPFKLHALVDKEIENLEAAEILVKVNTSEWATPIVPVLKKDGK</sequence>
<dbReference type="InterPro" id="IPR050951">
    <property type="entry name" value="Retrovirus_Pol_polyprotein"/>
</dbReference>
<dbReference type="GO" id="GO:0071897">
    <property type="term" value="P:DNA biosynthetic process"/>
    <property type="evidence" value="ECO:0007669"/>
    <property type="project" value="UniProtKB-ARBA"/>
</dbReference>
<dbReference type="SUPFAM" id="SSF56672">
    <property type="entry name" value="DNA/RNA polymerases"/>
    <property type="match status" value="1"/>
</dbReference>
<dbReference type="GeneID" id="112468590"/>
<accession>A0A6J1RLS3</accession>
<name>A0A6J1RLS3_9HYME</name>
<gene>
    <name evidence="2" type="primary">LOC112468590</name>
</gene>
<dbReference type="Gene3D" id="3.10.10.10">
    <property type="entry name" value="HIV Type 1 Reverse Transcriptase, subunit A, domain 1"/>
    <property type="match status" value="1"/>
</dbReference>
<proteinExistence type="predicted"/>
<evidence type="ECO:0000313" key="1">
    <source>
        <dbReference type="Proteomes" id="UP000504618"/>
    </source>
</evidence>
<protein>
    <submittedName>
        <fullName evidence="2">Uncharacterized protein K02A2.6-like</fullName>
    </submittedName>
</protein>
<organism evidence="1 2">
    <name type="scientific">Temnothorax curvispinosus</name>
    <dbReference type="NCBI Taxonomy" id="300111"/>
    <lineage>
        <taxon>Eukaryota</taxon>
        <taxon>Metazoa</taxon>
        <taxon>Ecdysozoa</taxon>
        <taxon>Arthropoda</taxon>
        <taxon>Hexapoda</taxon>
        <taxon>Insecta</taxon>
        <taxon>Pterygota</taxon>
        <taxon>Neoptera</taxon>
        <taxon>Endopterygota</taxon>
        <taxon>Hymenoptera</taxon>
        <taxon>Apocrita</taxon>
        <taxon>Aculeata</taxon>
        <taxon>Formicoidea</taxon>
        <taxon>Formicidae</taxon>
        <taxon>Myrmicinae</taxon>
        <taxon>Temnothorax</taxon>
    </lineage>
</organism>
<dbReference type="InterPro" id="IPR043502">
    <property type="entry name" value="DNA/RNA_pol_sf"/>
</dbReference>
<reference evidence="2" key="1">
    <citation type="submission" date="2025-08" db="UniProtKB">
        <authorList>
            <consortium name="RefSeq"/>
        </authorList>
    </citation>
    <scope>IDENTIFICATION</scope>
    <source>
        <tissue evidence="2">Whole body</tissue>
    </source>
</reference>